<name>A0A834KQS6_VESVU</name>
<gene>
    <name evidence="2" type="ORF">HZH66_001270</name>
</gene>
<dbReference type="EMBL" id="JACSEA010000001">
    <property type="protein sequence ID" value="KAF7412374.1"/>
    <property type="molecule type" value="Genomic_DNA"/>
</dbReference>
<proteinExistence type="predicted"/>
<organism evidence="2 3">
    <name type="scientific">Vespula vulgaris</name>
    <name type="common">Yellow jacket</name>
    <name type="synonym">Wasp</name>
    <dbReference type="NCBI Taxonomy" id="7454"/>
    <lineage>
        <taxon>Eukaryota</taxon>
        <taxon>Metazoa</taxon>
        <taxon>Ecdysozoa</taxon>
        <taxon>Arthropoda</taxon>
        <taxon>Hexapoda</taxon>
        <taxon>Insecta</taxon>
        <taxon>Pterygota</taxon>
        <taxon>Neoptera</taxon>
        <taxon>Endopterygota</taxon>
        <taxon>Hymenoptera</taxon>
        <taxon>Apocrita</taxon>
        <taxon>Aculeata</taxon>
        <taxon>Vespoidea</taxon>
        <taxon>Vespidae</taxon>
        <taxon>Vespinae</taxon>
        <taxon>Vespula</taxon>
    </lineage>
</organism>
<evidence type="ECO:0000313" key="2">
    <source>
        <dbReference type="EMBL" id="KAF7412374.1"/>
    </source>
</evidence>
<reference evidence="2" key="1">
    <citation type="journal article" date="2020" name="G3 (Bethesda)">
        <title>High-Quality Assemblies for Three Invasive Social Wasps from the &lt;i&gt;Vespula&lt;/i&gt; Genus.</title>
        <authorList>
            <person name="Harrop T.W.R."/>
            <person name="Guhlin J."/>
            <person name="McLaughlin G.M."/>
            <person name="Permina E."/>
            <person name="Stockwell P."/>
            <person name="Gilligan J."/>
            <person name="Le Lec M.F."/>
            <person name="Gruber M.A.M."/>
            <person name="Quinn O."/>
            <person name="Lovegrove M."/>
            <person name="Duncan E.J."/>
            <person name="Remnant E.J."/>
            <person name="Van Eeckhoven J."/>
            <person name="Graham B."/>
            <person name="Knapp R.A."/>
            <person name="Langford K.W."/>
            <person name="Kronenberg Z."/>
            <person name="Press M.O."/>
            <person name="Eacker S.M."/>
            <person name="Wilson-Rankin E.E."/>
            <person name="Purcell J."/>
            <person name="Lester P.J."/>
            <person name="Dearden P.K."/>
        </authorList>
    </citation>
    <scope>NUCLEOTIDE SEQUENCE</scope>
    <source>
        <strain evidence="2">Marl-1</strain>
    </source>
</reference>
<evidence type="ECO:0000256" key="1">
    <source>
        <dbReference type="SAM" id="MobiDB-lite"/>
    </source>
</evidence>
<dbReference type="AlphaFoldDB" id="A0A834KQS6"/>
<feature type="region of interest" description="Disordered" evidence="1">
    <location>
        <begin position="86"/>
        <end position="112"/>
    </location>
</feature>
<dbReference type="Proteomes" id="UP000614350">
    <property type="component" value="Unassembled WGS sequence"/>
</dbReference>
<comment type="caution">
    <text evidence="2">The sequence shown here is derived from an EMBL/GenBank/DDBJ whole genome shotgun (WGS) entry which is preliminary data.</text>
</comment>
<feature type="region of interest" description="Disordered" evidence="1">
    <location>
        <begin position="1"/>
        <end position="27"/>
    </location>
</feature>
<keyword evidence="3" id="KW-1185">Reference proteome</keyword>
<evidence type="ECO:0000313" key="3">
    <source>
        <dbReference type="Proteomes" id="UP000614350"/>
    </source>
</evidence>
<sequence length="112" mass="13312">MLDVPQARPFKKSHRQENKHFFPTTNNVPDKGKEHVCTYLHALNLYWVLDIQLITTRSLPDPLISYILFGDLQEMYNNYNNNYNNYNNNNNNINNNNNNNNNSNNNYYNNNN</sequence>
<accession>A0A834KQS6</accession>
<protein>
    <submittedName>
        <fullName evidence="2">Uncharacterized protein</fullName>
    </submittedName>
</protein>